<dbReference type="Pfam" id="PF21036">
    <property type="entry name" value="EryCIII-like_N"/>
    <property type="match status" value="1"/>
</dbReference>
<dbReference type="SUPFAM" id="SSF53756">
    <property type="entry name" value="UDP-Glycosyltransferase/glycogen phosphorylase"/>
    <property type="match status" value="1"/>
</dbReference>
<evidence type="ECO:0000313" key="7">
    <source>
        <dbReference type="Proteomes" id="UP001596004"/>
    </source>
</evidence>
<dbReference type="InterPro" id="IPR010610">
    <property type="entry name" value="EryCIII-like_C"/>
</dbReference>
<comment type="caution">
    <text evidence="6">The sequence shown here is derived from an EMBL/GenBank/DDBJ whole genome shotgun (WGS) entry which is preliminary data.</text>
</comment>
<feature type="domain" description="Erythromycin biosynthesis protein CIII-like N-terminal" evidence="5">
    <location>
        <begin position="22"/>
        <end position="218"/>
    </location>
</feature>
<evidence type="ECO:0000256" key="3">
    <source>
        <dbReference type="ARBA" id="ARBA00022679"/>
    </source>
</evidence>
<evidence type="ECO:0000259" key="5">
    <source>
        <dbReference type="Pfam" id="PF21036"/>
    </source>
</evidence>
<reference evidence="7" key="1">
    <citation type="journal article" date="2019" name="Int. J. Syst. Evol. Microbiol.">
        <title>The Global Catalogue of Microorganisms (GCM) 10K type strain sequencing project: providing services to taxonomists for standard genome sequencing and annotation.</title>
        <authorList>
            <consortium name="The Broad Institute Genomics Platform"/>
            <consortium name="The Broad Institute Genome Sequencing Center for Infectious Disease"/>
            <person name="Wu L."/>
            <person name="Ma J."/>
        </authorList>
    </citation>
    <scope>NUCLEOTIDE SEQUENCE [LARGE SCALE GENOMIC DNA]</scope>
    <source>
        <strain evidence="7">CGMCC 4.7132</strain>
    </source>
</reference>
<dbReference type="InterPro" id="IPR048284">
    <property type="entry name" value="EryCIII-like_N"/>
</dbReference>
<proteinExistence type="inferred from homology"/>
<evidence type="ECO:0000256" key="2">
    <source>
        <dbReference type="ARBA" id="ARBA00022676"/>
    </source>
</evidence>
<dbReference type="Gene3D" id="3.40.50.2000">
    <property type="entry name" value="Glycogen Phosphorylase B"/>
    <property type="match status" value="2"/>
</dbReference>
<organism evidence="6 7">
    <name type="scientific">Sphaerisporangium dianthi</name>
    <dbReference type="NCBI Taxonomy" id="1436120"/>
    <lineage>
        <taxon>Bacteria</taxon>
        <taxon>Bacillati</taxon>
        <taxon>Actinomycetota</taxon>
        <taxon>Actinomycetes</taxon>
        <taxon>Streptosporangiales</taxon>
        <taxon>Streptosporangiaceae</taxon>
        <taxon>Sphaerisporangium</taxon>
    </lineage>
</organism>
<name>A0ABV9CJ24_9ACTN</name>
<comment type="similarity">
    <text evidence="1">Belongs to the glycosyltransferase 28 family.</text>
</comment>
<sequence>MRVLFTTYAAASHYYPMVPLAWALRLAGHEVRVAAQPSFAPRVAEAGLQPVAAGADADPGAAWRGLDLGVKGDPAGGAGERTARTMTMFRLAAEAIVDDVVAVAREWPADLVVFEPREYAGPAAAELLGIPSVRLPYGIDHTPPRRDAEWPLLAPLWERLGLASVDAAGTATLCPCPPSLQVPDLPEQWPMRYIPHNGRSHAPAWTHDGERRVCVTWGTSMAQASGHLEPLEELLGALSGVDGEVVLAVDPAQREMLGDLPPGVRVAGGVPLNLLLPTCAAVVHQGGAGTTMTAAACGVPQFVVPVKGDQLVNAERVSARGVGLSVPYARLDAAEAREAVRVLLGDPRVRRAAREVAAENAAQPGPAEAVATLAELGTR</sequence>
<keyword evidence="3" id="KW-0808">Transferase</keyword>
<dbReference type="Proteomes" id="UP001596004">
    <property type="component" value="Unassembled WGS sequence"/>
</dbReference>
<keyword evidence="2" id="KW-0328">Glycosyltransferase</keyword>
<dbReference type="Pfam" id="PF06722">
    <property type="entry name" value="EryCIII-like_C"/>
    <property type="match status" value="1"/>
</dbReference>
<evidence type="ECO:0000313" key="6">
    <source>
        <dbReference type="EMBL" id="MFC4533214.1"/>
    </source>
</evidence>
<dbReference type="EMBL" id="JBHSFP010000014">
    <property type="protein sequence ID" value="MFC4533214.1"/>
    <property type="molecule type" value="Genomic_DNA"/>
</dbReference>
<protein>
    <submittedName>
        <fullName evidence="6">Nucleotide disphospho-sugar-binding domain-containing protein</fullName>
    </submittedName>
</protein>
<evidence type="ECO:0000259" key="4">
    <source>
        <dbReference type="Pfam" id="PF06722"/>
    </source>
</evidence>
<dbReference type="InterPro" id="IPR002213">
    <property type="entry name" value="UDP_glucos_trans"/>
</dbReference>
<dbReference type="RefSeq" id="WP_380842420.1">
    <property type="nucleotide sequence ID" value="NZ_JBHSFP010000014.1"/>
</dbReference>
<dbReference type="PANTHER" id="PTHR48050">
    <property type="entry name" value="STEROL 3-BETA-GLUCOSYLTRANSFERASE"/>
    <property type="match status" value="1"/>
</dbReference>
<feature type="domain" description="Erythromycin biosynthesis protein CIII-like C-terminal" evidence="4">
    <location>
        <begin position="233"/>
        <end position="376"/>
    </location>
</feature>
<dbReference type="InterPro" id="IPR050426">
    <property type="entry name" value="Glycosyltransferase_28"/>
</dbReference>
<accession>A0ABV9CJ24</accession>
<keyword evidence="7" id="KW-1185">Reference proteome</keyword>
<dbReference type="CDD" id="cd03784">
    <property type="entry name" value="GT1_Gtf-like"/>
    <property type="match status" value="1"/>
</dbReference>
<gene>
    <name evidence="6" type="ORF">ACFO60_20775</name>
</gene>
<evidence type="ECO:0000256" key="1">
    <source>
        <dbReference type="ARBA" id="ARBA00006962"/>
    </source>
</evidence>
<dbReference type="PANTHER" id="PTHR48050:SF13">
    <property type="entry name" value="STEROL 3-BETA-GLUCOSYLTRANSFERASE UGT80A2"/>
    <property type="match status" value="1"/>
</dbReference>